<comment type="caution">
    <text evidence="5">The sequence shown here is derived from an EMBL/GenBank/DDBJ whole genome shotgun (WGS) entry which is preliminary data.</text>
</comment>
<reference evidence="5 6" key="1">
    <citation type="submission" date="2018-05" db="EMBL/GenBank/DDBJ databases">
        <title>Leucothrix arctica sp. nov., isolated from Arctic seawater.</title>
        <authorList>
            <person name="Choi A."/>
            <person name="Baek K."/>
        </authorList>
    </citation>
    <scope>NUCLEOTIDE SEQUENCE [LARGE SCALE GENOMIC DNA]</scope>
    <source>
        <strain evidence="5 6">JCM 18388</strain>
    </source>
</reference>
<dbReference type="Proteomes" id="UP000245539">
    <property type="component" value="Unassembled WGS sequence"/>
</dbReference>
<dbReference type="Gene3D" id="1.20.1420.20">
    <property type="entry name" value="M75 peptidase, HXXE motif"/>
    <property type="match status" value="1"/>
</dbReference>
<dbReference type="RefSeq" id="WP_109839515.1">
    <property type="nucleotide sequence ID" value="NZ_QGKM01000083.1"/>
</dbReference>
<name>A0A317C1Q4_9GAMM</name>
<feature type="chain" id="PRO_5016300620" description="Imelysin-like domain-containing protein" evidence="3">
    <location>
        <begin position="24"/>
        <end position="385"/>
    </location>
</feature>
<dbReference type="AlphaFoldDB" id="A0A317C1Q4"/>
<dbReference type="EMBL" id="QGKM01000083">
    <property type="protein sequence ID" value="PWQ92555.1"/>
    <property type="molecule type" value="Genomic_DNA"/>
</dbReference>
<feature type="signal peptide" evidence="3">
    <location>
        <begin position="1"/>
        <end position="23"/>
    </location>
</feature>
<keyword evidence="2 3" id="KW-0732">Signal</keyword>
<evidence type="ECO:0000313" key="5">
    <source>
        <dbReference type="EMBL" id="PWQ92555.1"/>
    </source>
</evidence>
<dbReference type="GO" id="GO:0030313">
    <property type="term" value="C:cell envelope"/>
    <property type="evidence" value="ECO:0007669"/>
    <property type="project" value="UniProtKB-SubCell"/>
</dbReference>
<dbReference type="InterPro" id="IPR018976">
    <property type="entry name" value="Imelysin-like"/>
</dbReference>
<dbReference type="Pfam" id="PF09375">
    <property type="entry name" value="Peptidase_M75"/>
    <property type="match status" value="1"/>
</dbReference>
<evidence type="ECO:0000256" key="3">
    <source>
        <dbReference type="SAM" id="SignalP"/>
    </source>
</evidence>
<gene>
    <name evidence="5" type="ORF">DKW60_20425</name>
</gene>
<evidence type="ECO:0000313" key="6">
    <source>
        <dbReference type="Proteomes" id="UP000245539"/>
    </source>
</evidence>
<dbReference type="InterPro" id="IPR034984">
    <property type="entry name" value="Imelysin-like_IPPA"/>
</dbReference>
<proteinExistence type="predicted"/>
<sequence>MKLSRLLIYSAVAGAIYATPLLADDTETATTTQVGSELTTTLATTELSLQPLLQRISQQAILPMYKQADEQATALHRQVIAFCNNTDLANLTATRKQWADAINAWQVTEVALFGPALSQQRDLHIYFRPVKKRVIKKLLTQDNDISMDNLAFAGVGAQGFATLEYLLFDRDKTDDDILKQFLGNDSRYCQHLLASSAMLQRDISSIYREWQGSYADALAKPGQGENPVFANSTQALEMALGKLDQSAEAVINKLRNPLAKAAQLSGKDAARDNTNAYKLEAWRSGHSLANIRANIQGIELVLKQGGILDWLRQHNEAELAKQLEQQLIAIRDIEFPSTDLFAQIEAKDLAAADALFDETLALSKLIHDTAPKLGVQLGFNDSDGD</sequence>
<evidence type="ECO:0000256" key="1">
    <source>
        <dbReference type="ARBA" id="ARBA00004196"/>
    </source>
</evidence>
<protein>
    <recommendedName>
        <fullName evidence="4">Imelysin-like domain-containing protein</fullName>
    </recommendedName>
</protein>
<keyword evidence="6" id="KW-1185">Reference proteome</keyword>
<dbReference type="CDD" id="cd14659">
    <property type="entry name" value="Imelysin-like_IPPA"/>
    <property type="match status" value="1"/>
</dbReference>
<accession>A0A317C1Q4</accession>
<evidence type="ECO:0000259" key="4">
    <source>
        <dbReference type="Pfam" id="PF09375"/>
    </source>
</evidence>
<evidence type="ECO:0000256" key="2">
    <source>
        <dbReference type="ARBA" id="ARBA00022729"/>
    </source>
</evidence>
<comment type="subcellular location">
    <subcellularLocation>
        <location evidence="1">Cell envelope</location>
    </subcellularLocation>
</comment>
<dbReference type="OrthoDB" id="5729110at2"/>
<feature type="domain" description="Imelysin-like" evidence="4">
    <location>
        <begin position="61"/>
        <end position="331"/>
    </location>
</feature>
<organism evidence="5 6">
    <name type="scientific">Leucothrix pacifica</name>
    <dbReference type="NCBI Taxonomy" id="1247513"/>
    <lineage>
        <taxon>Bacteria</taxon>
        <taxon>Pseudomonadati</taxon>
        <taxon>Pseudomonadota</taxon>
        <taxon>Gammaproteobacteria</taxon>
        <taxon>Thiotrichales</taxon>
        <taxon>Thiotrichaceae</taxon>
        <taxon>Leucothrix</taxon>
    </lineage>
</organism>
<dbReference type="InterPro" id="IPR038352">
    <property type="entry name" value="Imelysin_sf"/>
</dbReference>